<dbReference type="EMBL" id="CAATHH010000005">
    <property type="protein sequence ID" value="VNQ01549.1"/>
    <property type="molecule type" value="Genomic_DNA"/>
</dbReference>
<sequence length="47" mass="5435">MSSEQQERMAVQYAERSLLFTVKGLLKILEWSRCQALEQDSAYKIGV</sequence>
<name>A0A4J1Z7P0_STREE</name>
<evidence type="ECO:0000313" key="1">
    <source>
        <dbReference type="EMBL" id="VNQ01549.1"/>
    </source>
</evidence>
<dbReference type="AlphaFoldDB" id="A0A4J1Z7P0"/>
<proteinExistence type="predicted"/>
<accession>A0A4J1Z7P0</accession>
<gene>
    <name evidence="1" type="ORF">SAMEA2796748_01252</name>
</gene>
<organism evidence="1">
    <name type="scientific">Streptococcus pneumoniae</name>
    <dbReference type="NCBI Taxonomy" id="1313"/>
    <lineage>
        <taxon>Bacteria</taxon>
        <taxon>Bacillati</taxon>
        <taxon>Bacillota</taxon>
        <taxon>Bacilli</taxon>
        <taxon>Lactobacillales</taxon>
        <taxon>Streptococcaceae</taxon>
        <taxon>Streptococcus</taxon>
    </lineage>
</organism>
<protein>
    <submittedName>
        <fullName evidence="1">Uncharacterized protein</fullName>
    </submittedName>
</protein>
<reference evidence="1" key="1">
    <citation type="submission" date="2019-04" db="EMBL/GenBank/DDBJ databases">
        <authorList>
            <consortium name="Pathogen Informatics"/>
        </authorList>
    </citation>
    <scope>NUCLEOTIDE SEQUENCE</scope>
    <source>
        <strain evidence="1">GPSC12</strain>
    </source>
</reference>